<dbReference type="NCBIfam" id="TIGR00229">
    <property type="entry name" value="sensory_box"/>
    <property type="match status" value="1"/>
</dbReference>
<feature type="transmembrane region" description="Helical" evidence="18">
    <location>
        <begin position="52"/>
        <end position="73"/>
    </location>
</feature>
<feature type="transmembrane region" description="Helical" evidence="18">
    <location>
        <begin position="412"/>
        <end position="431"/>
    </location>
</feature>
<dbReference type="AlphaFoldDB" id="A0A1G5RTG7"/>
<keyword evidence="12" id="KW-0784">Thiamine biosynthesis</keyword>
<evidence type="ECO:0000256" key="4">
    <source>
        <dbReference type="ARBA" id="ARBA00009406"/>
    </source>
</evidence>
<keyword evidence="14" id="KW-0902">Two-component regulatory system</keyword>
<feature type="compositionally biased region" description="Gly residues" evidence="17">
    <location>
        <begin position="546"/>
        <end position="555"/>
    </location>
</feature>
<evidence type="ECO:0000256" key="16">
    <source>
        <dbReference type="ARBA" id="ARBA00048179"/>
    </source>
</evidence>
<dbReference type="InterPro" id="IPR005467">
    <property type="entry name" value="His_kinase_dom"/>
</dbReference>
<dbReference type="SMART" id="SM00387">
    <property type="entry name" value="HATPase_c"/>
    <property type="match status" value="1"/>
</dbReference>
<keyword evidence="13" id="KW-0408">Iron</keyword>
<dbReference type="OrthoDB" id="9815602at2"/>
<dbReference type="PRINTS" id="PR00344">
    <property type="entry name" value="BCTRLSENSOR"/>
</dbReference>
<keyword evidence="18" id="KW-0472">Membrane</keyword>
<evidence type="ECO:0000256" key="7">
    <source>
        <dbReference type="ARBA" id="ARBA00022553"/>
    </source>
</evidence>
<dbReference type="GO" id="GO:0006355">
    <property type="term" value="P:regulation of DNA-templated transcription"/>
    <property type="evidence" value="ECO:0007669"/>
    <property type="project" value="InterPro"/>
</dbReference>
<evidence type="ECO:0000256" key="13">
    <source>
        <dbReference type="ARBA" id="ARBA00023004"/>
    </source>
</evidence>
<evidence type="ECO:0000256" key="1">
    <source>
        <dbReference type="ARBA" id="ARBA00000085"/>
    </source>
</evidence>
<dbReference type="Pfam" id="PF00989">
    <property type="entry name" value="PAS"/>
    <property type="match status" value="1"/>
</dbReference>
<evidence type="ECO:0000256" key="5">
    <source>
        <dbReference type="ARBA" id="ARBA00011738"/>
    </source>
</evidence>
<dbReference type="CDD" id="cd00075">
    <property type="entry name" value="HATPase"/>
    <property type="match status" value="1"/>
</dbReference>
<dbReference type="Gene3D" id="3.30.450.20">
    <property type="entry name" value="PAS domain"/>
    <property type="match status" value="1"/>
</dbReference>
<evidence type="ECO:0000256" key="2">
    <source>
        <dbReference type="ARBA" id="ARBA00003469"/>
    </source>
</evidence>
<dbReference type="EC" id="2.7.13.3" evidence="6"/>
<dbReference type="InterPro" id="IPR036097">
    <property type="entry name" value="HisK_dim/P_sf"/>
</dbReference>
<dbReference type="SUPFAM" id="SSF47384">
    <property type="entry name" value="Homodimeric domain of signal transducing histidine kinase"/>
    <property type="match status" value="1"/>
</dbReference>
<dbReference type="PROSITE" id="PS50112">
    <property type="entry name" value="PAS"/>
    <property type="match status" value="1"/>
</dbReference>
<evidence type="ECO:0000259" key="19">
    <source>
        <dbReference type="PROSITE" id="PS50109"/>
    </source>
</evidence>
<dbReference type="Gene3D" id="3.40.190.10">
    <property type="entry name" value="Periplasmic binding protein-like II"/>
    <property type="match status" value="2"/>
</dbReference>
<keyword evidence="22" id="KW-1185">Reference proteome</keyword>
<evidence type="ECO:0000256" key="8">
    <source>
        <dbReference type="ARBA" id="ARBA00022679"/>
    </source>
</evidence>
<dbReference type="SUPFAM" id="SSF55874">
    <property type="entry name" value="ATPase domain of HSP90 chaperone/DNA topoisomerase II/histidine kinase"/>
    <property type="match status" value="1"/>
</dbReference>
<dbReference type="InterPro" id="IPR003594">
    <property type="entry name" value="HATPase_dom"/>
</dbReference>
<evidence type="ECO:0000256" key="12">
    <source>
        <dbReference type="ARBA" id="ARBA00022977"/>
    </source>
</evidence>
<dbReference type="Proteomes" id="UP000199208">
    <property type="component" value="Unassembled WGS sequence"/>
</dbReference>
<keyword evidence="18" id="KW-0812">Transmembrane</keyword>
<dbReference type="CDD" id="cd00130">
    <property type="entry name" value="PAS"/>
    <property type="match status" value="1"/>
</dbReference>
<dbReference type="SUPFAM" id="SSF55785">
    <property type="entry name" value="PYP-like sensor domain (PAS domain)"/>
    <property type="match status" value="1"/>
</dbReference>
<dbReference type="InterPro" id="IPR000014">
    <property type="entry name" value="PAS"/>
</dbReference>
<dbReference type="EMBL" id="FMWL01000002">
    <property type="protein sequence ID" value="SCZ76741.1"/>
    <property type="molecule type" value="Genomic_DNA"/>
</dbReference>
<evidence type="ECO:0000313" key="22">
    <source>
        <dbReference type="Proteomes" id="UP000199208"/>
    </source>
</evidence>
<evidence type="ECO:0000256" key="15">
    <source>
        <dbReference type="ARBA" id="ARBA00033171"/>
    </source>
</evidence>
<sequence>MVEFLKGVWLGTGTCGAAQSRTTSPCPQPRVPVFFSLERNAIMMRFQHKFRALINLLIALSVAFASAHLPTFAAATPAEKPQAPATGLSELVLQLRWDHQFQFAGYYAAQWMGYYEEEGFTVDIRPAFTEDESEILDAALEVQEGRADFGVGAANLMIAQDAGMDLILVASIFQRSAVEYCTLLEDRGNTVFDLSQLHIARRPGDLLDLELQALFASEGITPFATRTTDITRDFTLEDLIRGDFDVVPDFLGQIPYAASKAGIPVKVIRPAEHGIDFYGDTLITSAKLANANPELVERFRRASIKGWTYALEHPMEISELIVERLKLPEAVPETAPEMQALKDFNAYQATKVLELTHYPIVEMGNINPFRWIKMAEAMKSLGMIEEVPDLNAMIFDYDQIKVTQLETTRKNLAIAFAILTGFLTLFFLVYLKRRNGLLVKEISDRQLAEHKLVLSNARYETIFRSSVLGITVTDANGRIRHVNDAWCSMTGYTADKLCEMNINQLIAPESREIDAEQHRDLMAGRITSYSVEKKYLRKSAGGWGDGTIGNGGNGGQTRSDKGGQTPTESSAKAPASNTTTSNATAPKDHFYGRMVLTRIWDSGSDTMLNMSMVTDITREVEDAAALRRAETLIRYQGRMAAMGEMIGSIAHQWRQPLHTLKLVLMNLRDPGNEPDYIEASYQKASALIRRMSETIDDFRYFSSPRTEPRAFTVAESVRLVLGLVDEQLRVSGITLETENLELLPIIGFDNQFSHVLFNLISNAIDALKQNPPGLARAIHIAGQQTENALYIRVADTGPGISAKDADQIFEMYYTTKAAHGGTGLGLPMARSIIESTFGGRLTLISAETAKPAELAGSPQKSTEDSLATTWRTVFEIELPLTRKAGAAS</sequence>
<dbReference type="PROSITE" id="PS50109">
    <property type="entry name" value="HIS_KIN"/>
    <property type="match status" value="1"/>
</dbReference>
<feature type="compositionally biased region" description="Low complexity" evidence="17">
    <location>
        <begin position="569"/>
        <end position="585"/>
    </location>
</feature>
<evidence type="ECO:0000256" key="11">
    <source>
        <dbReference type="ARBA" id="ARBA00022898"/>
    </source>
</evidence>
<dbReference type="InterPro" id="IPR004358">
    <property type="entry name" value="Sig_transdc_His_kin-like_C"/>
</dbReference>
<dbReference type="SUPFAM" id="SSF53850">
    <property type="entry name" value="Periplasmic binding protein-like II"/>
    <property type="match status" value="1"/>
</dbReference>
<keyword evidence="18" id="KW-1133">Transmembrane helix</keyword>
<dbReference type="GO" id="GO:0009228">
    <property type="term" value="P:thiamine biosynthetic process"/>
    <property type="evidence" value="ECO:0007669"/>
    <property type="project" value="UniProtKB-KW"/>
</dbReference>
<evidence type="ECO:0000256" key="6">
    <source>
        <dbReference type="ARBA" id="ARBA00012438"/>
    </source>
</evidence>
<comment type="catalytic activity">
    <reaction evidence="16">
        <text>N(6)-(pyridoxal phosphate)-L-lysyl-[4-amino-5-hydroxymethyl-2-methylpyrimidine phosphate synthase] + L-histidyl-[4-amino-5-hydroxymethyl-2-methylpyrimidine phosphate synthase] + 2 Fe(3+) + 4 H2O = L-lysyl-[4-amino-5-hydroxymethyl-2-methylpyrimidine phosphate synthase] + (2S)-2-amino-5-hydroxy-4-oxopentanoyl-[4-amino-5-hydroxymethyl-2-methylpyrimidine phosphate synthase] + 4-amino-2-methyl-5-(phosphooxymethyl)pyrimidine + 3-oxopropanoate + 2 Fe(2+) + 2 H(+)</text>
        <dbReference type="Rhea" id="RHEA:65756"/>
        <dbReference type="Rhea" id="RHEA-COMP:16892"/>
        <dbReference type="Rhea" id="RHEA-COMP:16893"/>
        <dbReference type="Rhea" id="RHEA-COMP:16894"/>
        <dbReference type="Rhea" id="RHEA-COMP:16895"/>
        <dbReference type="ChEBI" id="CHEBI:15377"/>
        <dbReference type="ChEBI" id="CHEBI:15378"/>
        <dbReference type="ChEBI" id="CHEBI:29033"/>
        <dbReference type="ChEBI" id="CHEBI:29034"/>
        <dbReference type="ChEBI" id="CHEBI:29969"/>
        <dbReference type="ChEBI" id="CHEBI:29979"/>
        <dbReference type="ChEBI" id="CHEBI:33190"/>
        <dbReference type="ChEBI" id="CHEBI:58354"/>
        <dbReference type="ChEBI" id="CHEBI:143915"/>
        <dbReference type="ChEBI" id="CHEBI:157692"/>
    </reaction>
    <physiologicalReaction direction="left-to-right" evidence="16">
        <dbReference type="Rhea" id="RHEA:65757"/>
    </physiologicalReaction>
</comment>
<evidence type="ECO:0000256" key="10">
    <source>
        <dbReference type="ARBA" id="ARBA00022777"/>
    </source>
</evidence>
<comment type="similarity">
    <text evidence="4">Belongs to the NMT1/THI5 family.</text>
</comment>
<gene>
    <name evidence="21" type="ORF">SAMN03080599_00386</name>
</gene>
<keyword evidence="10" id="KW-0418">Kinase</keyword>
<dbReference type="Pfam" id="PF02518">
    <property type="entry name" value="HATPase_c"/>
    <property type="match status" value="1"/>
</dbReference>
<feature type="region of interest" description="Disordered" evidence="17">
    <location>
        <begin position="546"/>
        <end position="586"/>
    </location>
</feature>
<evidence type="ECO:0000256" key="17">
    <source>
        <dbReference type="SAM" id="MobiDB-lite"/>
    </source>
</evidence>
<feature type="domain" description="Histidine kinase" evidence="19">
    <location>
        <begin position="648"/>
        <end position="882"/>
    </location>
</feature>
<keyword evidence="7" id="KW-0597">Phosphoprotein</keyword>
<dbReference type="InterPro" id="IPR003661">
    <property type="entry name" value="HisK_dim/P_dom"/>
</dbReference>
<comment type="catalytic activity">
    <reaction evidence="1">
        <text>ATP + protein L-histidine = ADP + protein N-phospho-L-histidine.</text>
        <dbReference type="EC" id="2.7.13.3"/>
    </reaction>
</comment>
<dbReference type="InterPro" id="IPR036890">
    <property type="entry name" value="HATPase_C_sf"/>
</dbReference>
<keyword evidence="11" id="KW-0663">Pyridoxal phosphate</keyword>
<dbReference type="Gene3D" id="3.30.565.10">
    <property type="entry name" value="Histidine kinase-like ATPase, C-terminal domain"/>
    <property type="match status" value="1"/>
</dbReference>
<evidence type="ECO:0000256" key="18">
    <source>
        <dbReference type="SAM" id="Phobius"/>
    </source>
</evidence>
<dbReference type="InterPro" id="IPR013767">
    <property type="entry name" value="PAS_fold"/>
</dbReference>
<dbReference type="InterPro" id="IPR027939">
    <property type="entry name" value="NMT1/THI5"/>
</dbReference>
<keyword evidence="8" id="KW-0808">Transferase</keyword>
<evidence type="ECO:0000256" key="3">
    <source>
        <dbReference type="ARBA" id="ARBA00004948"/>
    </source>
</evidence>
<dbReference type="Pfam" id="PF09084">
    <property type="entry name" value="NMT1"/>
    <property type="match status" value="1"/>
</dbReference>
<comment type="subunit">
    <text evidence="5">Homodimer.</text>
</comment>
<proteinExistence type="inferred from homology"/>
<dbReference type="GO" id="GO:0046872">
    <property type="term" value="F:metal ion binding"/>
    <property type="evidence" value="ECO:0007669"/>
    <property type="project" value="UniProtKB-KW"/>
</dbReference>
<dbReference type="SMART" id="SM00091">
    <property type="entry name" value="PAS"/>
    <property type="match status" value="1"/>
</dbReference>
<dbReference type="SMART" id="SM00388">
    <property type="entry name" value="HisKA"/>
    <property type="match status" value="1"/>
</dbReference>
<reference evidence="21 22" key="1">
    <citation type="submission" date="2016-10" db="EMBL/GenBank/DDBJ databases">
        <authorList>
            <person name="de Groot N.N."/>
        </authorList>
    </citation>
    <scope>NUCLEOTIDE SEQUENCE [LARGE SCALE GENOMIC DNA]</scope>
    <source>
        <strain evidence="21 22">DSM 2784</strain>
    </source>
</reference>
<dbReference type="PANTHER" id="PTHR31528">
    <property type="entry name" value="4-AMINO-5-HYDROXYMETHYL-2-METHYLPYRIMIDINE PHOSPHATE SYNTHASE THI11-RELATED"/>
    <property type="match status" value="1"/>
</dbReference>
<evidence type="ECO:0000313" key="21">
    <source>
        <dbReference type="EMBL" id="SCZ76741.1"/>
    </source>
</evidence>
<feature type="domain" description="PAS" evidence="20">
    <location>
        <begin position="455"/>
        <end position="525"/>
    </location>
</feature>
<dbReference type="InterPro" id="IPR015168">
    <property type="entry name" value="SsuA/THI5"/>
</dbReference>
<dbReference type="Gene3D" id="1.10.287.130">
    <property type="match status" value="1"/>
</dbReference>
<comment type="function">
    <text evidence="2">Responsible for the formation of the pyrimidine heterocycle in the thiamine biosynthesis pathway. Catalyzes the formation of hydroxymethylpyrimidine phosphate (HMP-P) from histidine and pyridoxal phosphate (PLP). The protein uses PLP and the active site histidine to form HMP-P, generating an inactive enzyme. The enzyme can only undergo a single turnover, which suggests it is a suicide enzyme.</text>
</comment>
<accession>A0A1G5RTG7</accession>
<evidence type="ECO:0000259" key="20">
    <source>
        <dbReference type="PROSITE" id="PS50112"/>
    </source>
</evidence>
<dbReference type="GO" id="GO:0000155">
    <property type="term" value="F:phosphorelay sensor kinase activity"/>
    <property type="evidence" value="ECO:0007669"/>
    <property type="project" value="InterPro"/>
</dbReference>
<dbReference type="InterPro" id="IPR035965">
    <property type="entry name" value="PAS-like_dom_sf"/>
</dbReference>
<evidence type="ECO:0000256" key="14">
    <source>
        <dbReference type="ARBA" id="ARBA00023012"/>
    </source>
</evidence>
<evidence type="ECO:0000256" key="9">
    <source>
        <dbReference type="ARBA" id="ARBA00022723"/>
    </source>
</evidence>
<keyword evidence="9" id="KW-0479">Metal-binding</keyword>
<dbReference type="CDD" id="cd00082">
    <property type="entry name" value="HisKA"/>
    <property type="match status" value="1"/>
</dbReference>
<dbReference type="STRING" id="1120920.SAMN03080599_00386"/>
<comment type="pathway">
    <text evidence="3">Cofactor biosynthesis; thiamine diphosphate biosynthesis.</text>
</comment>
<organism evidence="21 22">
    <name type="scientific">Acidaminobacter hydrogenoformans DSM 2784</name>
    <dbReference type="NCBI Taxonomy" id="1120920"/>
    <lineage>
        <taxon>Bacteria</taxon>
        <taxon>Bacillati</taxon>
        <taxon>Bacillota</taxon>
        <taxon>Clostridia</taxon>
        <taxon>Peptostreptococcales</taxon>
        <taxon>Acidaminobacteraceae</taxon>
        <taxon>Acidaminobacter</taxon>
    </lineage>
</organism>
<name>A0A1G5RTG7_9FIRM</name>
<protein>
    <recommendedName>
        <fullName evidence="6">histidine kinase</fullName>
        <ecNumber evidence="6">2.7.13.3</ecNumber>
    </recommendedName>
    <alternativeName>
        <fullName evidence="15">Thiamine pyrimidine synthase</fullName>
    </alternativeName>
</protein>
<dbReference type="PANTHER" id="PTHR31528:SF1">
    <property type="entry name" value="4-AMINO-5-HYDROXYMETHYL-2-METHYLPYRIMIDINE PHOSPHATE SYNTHASE THI11-RELATED"/>
    <property type="match status" value="1"/>
</dbReference>